<dbReference type="EMBL" id="AP011529">
    <property type="protein sequence ID" value="BAI80818.1"/>
    <property type="molecule type" value="Genomic_DNA"/>
</dbReference>
<evidence type="ECO:0000313" key="3">
    <source>
        <dbReference type="Proteomes" id="UP000001520"/>
    </source>
</evidence>
<dbReference type="InterPro" id="IPR032772">
    <property type="entry name" value="PGA_deacetylase_PgaB_C"/>
</dbReference>
<evidence type="ECO:0000313" key="2">
    <source>
        <dbReference type="EMBL" id="BAI80818.1"/>
    </source>
</evidence>
<dbReference type="Proteomes" id="UP000001520">
    <property type="component" value="Chromosome"/>
</dbReference>
<feature type="domain" description="Poly-beta-1,6-N-acetyl-D-glucosamine N-deacetylase PgaB C-terminal" evidence="1">
    <location>
        <begin position="41"/>
        <end position="340"/>
    </location>
</feature>
<name>D3PDZ5_DEFDS</name>
<gene>
    <name evidence="2" type="ordered locus">DEFDS_1357</name>
</gene>
<dbReference type="HOGENOM" id="CLU_721053_0_0_0"/>
<dbReference type="Pfam" id="PF14883">
    <property type="entry name" value="GHL13"/>
    <property type="match status" value="1"/>
</dbReference>
<dbReference type="RefSeq" id="WP_013008064.1">
    <property type="nucleotide sequence ID" value="NC_013939.1"/>
</dbReference>
<dbReference type="AlphaFoldDB" id="D3PDZ5"/>
<organism evidence="2 3">
    <name type="scientific">Deferribacter desulfuricans (strain DSM 14783 / JCM 11476 / NBRC 101012 / SSM1)</name>
    <dbReference type="NCBI Taxonomy" id="639282"/>
    <lineage>
        <taxon>Bacteria</taxon>
        <taxon>Pseudomonadati</taxon>
        <taxon>Deferribacterota</taxon>
        <taxon>Deferribacteres</taxon>
        <taxon>Deferribacterales</taxon>
        <taxon>Deferribacteraceae</taxon>
        <taxon>Deferribacter</taxon>
    </lineage>
</organism>
<reference evidence="2 3" key="1">
    <citation type="journal article" date="2010" name="DNA Res.">
        <title>Bacterial lifestyle in a deep-sea hydrothermal vent chimney revealed by the genome sequence of the thermophilic bacterium Deferribacter desulfuricans SSM1.</title>
        <authorList>
            <person name="Takaki Y."/>
            <person name="Shimamura S."/>
            <person name="Nakagawa S."/>
            <person name="Fukuhara Y."/>
            <person name="Horikawa H."/>
            <person name="Ankai A."/>
            <person name="Harada T."/>
            <person name="Hosoyama A."/>
            <person name="Oguchi A."/>
            <person name="Fukui S."/>
            <person name="Fujita N."/>
            <person name="Takami H."/>
            <person name="Takai K."/>
        </authorList>
    </citation>
    <scope>NUCLEOTIDE SEQUENCE [LARGE SCALE GENOMIC DNA]</scope>
    <source>
        <strain evidence="3">DSM 14783 / JCM 11476 / NBRC 101012 / SSM1</strain>
    </source>
</reference>
<evidence type="ECO:0000259" key="1">
    <source>
        <dbReference type="Pfam" id="PF14883"/>
    </source>
</evidence>
<dbReference type="OrthoDB" id="503979at2"/>
<dbReference type="STRING" id="639282.DEFDS_1357"/>
<protein>
    <recommendedName>
        <fullName evidence="1">Poly-beta-1,6-N-acetyl-D-glucosamine N-deacetylase PgaB C-terminal domain-containing protein</fullName>
    </recommendedName>
</protein>
<dbReference type="Gene3D" id="3.20.20.80">
    <property type="entry name" value="Glycosidases"/>
    <property type="match status" value="1"/>
</dbReference>
<dbReference type="KEGG" id="ddf:DEFDS_1357"/>
<accession>D3PDZ5</accession>
<sequence length="371" mass="44565">MKILLNTIVLLIIPIFLHANIILVKNNTDKIIGVQIFYISEKYKDNLDEYFYTLKQKGVNTVFIRVFQNKGDRYHYNVTSLCESGVYFKTDQACMIYDILPEFIKYGKKYHIKIFAWMGTRKLSFLVDKFGVAETFRLNENEKRKGYGVDIFEPVVFKKLRKIFIDLAKYEIDGILLQDDFILRIDESSSFYTTKNFLTDYDIYVDNSYNIKELPEDFFEWKTKALSDIINYIKWDMKKINPKIKFAVNIYYETLFSSKKGKRWYGQSIENYNKKGFTYFASMLYSEQIKSEMKFSNEDYLKFLNNVLNFWTKRFEPPYRFIAKLQIRHFKNKNYIDKKFYNNICGLISKYNVSYILVPFEQLDDLDYLCN</sequence>
<proteinExistence type="predicted"/>
<keyword evidence="3" id="KW-1185">Reference proteome</keyword>
<dbReference type="eggNOG" id="COG1649">
    <property type="taxonomic scope" value="Bacteria"/>
</dbReference>